<evidence type="ECO:0000259" key="6">
    <source>
        <dbReference type="PROSITE" id="PS51332"/>
    </source>
</evidence>
<dbReference type="SFLD" id="SFLDG01082">
    <property type="entry name" value="B12-binding_domain_containing"/>
    <property type="match status" value="1"/>
</dbReference>
<dbReference type="PROSITE" id="PS51332">
    <property type="entry name" value="B12_BINDING"/>
    <property type="match status" value="1"/>
</dbReference>
<gene>
    <name evidence="8" type="ORF">METZ01_LOCUS153953</name>
</gene>
<evidence type="ECO:0000256" key="2">
    <source>
        <dbReference type="ARBA" id="ARBA00022691"/>
    </source>
</evidence>
<keyword evidence="4" id="KW-0408">Iron</keyword>
<dbReference type="InterPro" id="IPR034466">
    <property type="entry name" value="Methyltransferase_Class_B"/>
</dbReference>
<dbReference type="AlphaFoldDB" id="A0A382AIB4"/>
<dbReference type="Gene3D" id="3.40.50.280">
    <property type="entry name" value="Cobalamin-binding domain"/>
    <property type="match status" value="1"/>
</dbReference>
<name>A0A382AIB4_9ZZZZ</name>
<dbReference type="SMART" id="SM00729">
    <property type="entry name" value="Elp3"/>
    <property type="match status" value="1"/>
</dbReference>
<dbReference type="InterPro" id="IPR051198">
    <property type="entry name" value="BchE-like"/>
</dbReference>
<dbReference type="GO" id="GO:0005829">
    <property type="term" value="C:cytosol"/>
    <property type="evidence" value="ECO:0007669"/>
    <property type="project" value="TreeGrafter"/>
</dbReference>
<dbReference type="Pfam" id="PF04055">
    <property type="entry name" value="Radical_SAM"/>
    <property type="match status" value="1"/>
</dbReference>
<dbReference type="InterPro" id="IPR007197">
    <property type="entry name" value="rSAM"/>
</dbReference>
<evidence type="ECO:0000256" key="1">
    <source>
        <dbReference type="ARBA" id="ARBA00001966"/>
    </source>
</evidence>
<dbReference type="GO" id="GO:0051539">
    <property type="term" value="F:4 iron, 4 sulfur cluster binding"/>
    <property type="evidence" value="ECO:0007669"/>
    <property type="project" value="UniProtKB-KW"/>
</dbReference>
<keyword evidence="3" id="KW-0479">Metal-binding</keyword>
<comment type="cofactor">
    <cofactor evidence="1">
        <name>[4Fe-4S] cluster</name>
        <dbReference type="ChEBI" id="CHEBI:49883"/>
    </cofactor>
</comment>
<dbReference type="GO" id="GO:0046872">
    <property type="term" value="F:metal ion binding"/>
    <property type="evidence" value="ECO:0007669"/>
    <property type="project" value="UniProtKB-KW"/>
</dbReference>
<dbReference type="PANTHER" id="PTHR43409">
    <property type="entry name" value="ANAEROBIC MAGNESIUM-PROTOPORPHYRIN IX MONOMETHYL ESTER CYCLASE-RELATED"/>
    <property type="match status" value="1"/>
</dbReference>
<dbReference type="InterPro" id="IPR058240">
    <property type="entry name" value="rSAM_sf"/>
</dbReference>
<protein>
    <submittedName>
        <fullName evidence="8">Uncharacterized protein</fullName>
    </submittedName>
</protein>
<feature type="domain" description="Radical SAM core" evidence="7">
    <location>
        <begin position="181"/>
        <end position="407"/>
    </location>
</feature>
<dbReference type="InterPro" id="IPR006158">
    <property type="entry name" value="Cobalamin-bd"/>
</dbReference>
<evidence type="ECO:0000256" key="5">
    <source>
        <dbReference type="ARBA" id="ARBA00023014"/>
    </source>
</evidence>
<dbReference type="InterPro" id="IPR006638">
    <property type="entry name" value="Elp3/MiaA/NifB-like_rSAM"/>
</dbReference>
<sequence length="651" mass="76744">MIQVNSSQFNYQYFGQIHFPFSIALLVAYLKSQKNINQSCKFHKTFVFRDKVDDYIKQCKNTDVLLCSCYVWNWEITTHLAKEVKKLNPNCTIIFGGPQVPRQSEGFFEKYPFVDIIVHGEGEYIIKNIFNAYLKDRDYSNVKGIETKLFKNQPESRINDFEELPSPYLTNLVWDLVEKRKGVQWIASWETNRGCPYACTFCDWGSATNTKLRTWSEERLFKEIEWFVDNKINYIDCCDANFGILQERDMRIAEKLKEAAMEKNFPEVVRPNWAKFSSEKIIPIAKKFQEAGLLRAVTLSVQSMDEGTLDIIKRENMKFNEFSELTATFRKNGIPTYTEIIIGLPGESLESFKNGLETLVSDTKVGSIEIYDCKVLPNAPMNDPMYIKRYKIKTIRSPIFLAHSQIDHGTIQEYEYITVGAFSFTLDDLKEMNLYRWMVQTLHSLGILEYISTYYKKIHGLSVMKFFETFLEFCRIHESIFSLEYEKIVNHVDNGYAGKGWDHYDPNLGDIFWPIEEASWLRLIDGKKKLVEEILSFLAFLEEKHGYRTPINILDDLTKFQVFLLTVRTEDKIKSEDFEFNWKNFFVDGRELKHAKRKYSYRNLVIENDPFEWNYKTIWFGRFKKKYKMHPENIQEEKSEVKVDMIPFAAD</sequence>
<keyword evidence="5" id="KW-0411">Iron-sulfur</keyword>
<dbReference type="Gene3D" id="3.80.30.20">
    <property type="entry name" value="tm_1862 like domain"/>
    <property type="match status" value="1"/>
</dbReference>
<dbReference type="GO" id="GO:0003824">
    <property type="term" value="F:catalytic activity"/>
    <property type="evidence" value="ECO:0007669"/>
    <property type="project" value="InterPro"/>
</dbReference>
<keyword evidence="2" id="KW-0949">S-adenosyl-L-methionine</keyword>
<feature type="domain" description="B12-binding" evidence="6">
    <location>
        <begin position="5"/>
        <end position="140"/>
    </location>
</feature>
<dbReference type="PANTHER" id="PTHR43409:SF16">
    <property type="entry name" value="SLR0320 PROTEIN"/>
    <property type="match status" value="1"/>
</dbReference>
<evidence type="ECO:0000313" key="8">
    <source>
        <dbReference type="EMBL" id="SVB01099.1"/>
    </source>
</evidence>
<evidence type="ECO:0000256" key="4">
    <source>
        <dbReference type="ARBA" id="ARBA00023004"/>
    </source>
</evidence>
<reference evidence="8" key="1">
    <citation type="submission" date="2018-05" db="EMBL/GenBank/DDBJ databases">
        <authorList>
            <person name="Lanie J.A."/>
            <person name="Ng W.-L."/>
            <person name="Kazmierczak K.M."/>
            <person name="Andrzejewski T.M."/>
            <person name="Davidsen T.M."/>
            <person name="Wayne K.J."/>
            <person name="Tettelin H."/>
            <person name="Glass J.I."/>
            <person name="Rusch D."/>
            <person name="Podicherti R."/>
            <person name="Tsui H.-C.T."/>
            <person name="Winkler M.E."/>
        </authorList>
    </citation>
    <scope>NUCLEOTIDE SEQUENCE</scope>
</reference>
<proteinExistence type="predicted"/>
<dbReference type="SUPFAM" id="SSF102114">
    <property type="entry name" value="Radical SAM enzymes"/>
    <property type="match status" value="1"/>
</dbReference>
<dbReference type="GO" id="GO:0031419">
    <property type="term" value="F:cobalamin binding"/>
    <property type="evidence" value="ECO:0007669"/>
    <property type="project" value="InterPro"/>
</dbReference>
<evidence type="ECO:0000256" key="3">
    <source>
        <dbReference type="ARBA" id="ARBA00022723"/>
    </source>
</evidence>
<dbReference type="EMBL" id="UINC01025466">
    <property type="protein sequence ID" value="SVB01099.1"/>
    <property type="molecule type" value="Genomic_DNA"/>
</dbReference>
<evidence type="ECO:0000259" key="7">
    <source>
        <dbReference type="PROSITE" id="PS51918"/>
    </source>
</evidence>
<dbReference type="SFLD" id="SFLDS00029">
    <property type="entry name" value="Radical_SAM"/>
    <property type="match status" value="1"/>
</dbReference>
<dbReference type="Pfam" id="PF02310">
    <property type="entry name" value="B12-binding"/>
    <property type="match status" value="1"/>
</dbReference>
<accession>A0A382AIB4</accession>
<organism evidence="8">
    <name type="scientific">marine metagenome</name>
    <dbReference type="NCBI Taxonomy" id="408172"/>
    <lineage>
        <taxon>unclassified sequences</taxon>
        <taxon>metagenomes</taxon>
        <taxon>ecological metagenomes</taxon>
    </lineage>
</organism>
<dbReference type="PROSITE" id="PS51918">
    <property type="entry name" value="RADICAL_SAM"/>
    <property type="match status" value="1"/>
</dbReference>
<dbReference type="CDD" id="cd01335">
    <property type="entry name" value="Radical_SAM"/>
    <property type="match status" value="1"/>
</dbReference>
<dbReference type="InterPro" id="IPR023404">
    <property type="entry name" value="rSAM_horseshoe"/>
</dbReference>
<dbReference type="SFLD" id="SFLDG01123">
    <property type="entry name" value="methyltransferase_(Class_B)"/>
    <property type="match status" value="1"/>
</dbReference>